<evidence type="ECO:0000313" key="1">
    <source>
        <dbReference type="EMBL" id="MBB2202965.1"/>
    </source>
</evidence>
<organism evidence="1 2">
    <name type="scientific">Gluconacetobacter tumulisoli</name>
    <dbReference type="NCBI Taxonomy" id="1286189"/>
    <lineage>
        <taxon>Bacteria</taxon>
        <taxon>Pseudomonadati</taxon>
        <taxon>Pseudomonadota</taxon>
        <taxon>Alphaproteobacteria</taxon>
        <taxon>Acetobacterales</taxon>
        <taxon>Acetobacteraceae</taxon>
        <taxon>Gluconacetobacter</taxon>
    </lineage>
</organism>
<evidence type="ECO:0000313" key="2">
    <source>
        <dbReference type="Proteomes" id="UP000578030"/>
    </source>
</evidence>
<comment type="caution">
    <text evidence="1">The sequence shown here is derived from an EMBL/GenBank/DDBJ whole genome shotgun (WGS) entry which is preliminary data.</text>
</comment>
<dbReference type="InterPro" id="IPR043148">
    <property type="entry name" value="TagF_C"/>
</dbReference>
<proteinExistence type="predicted"/>
<dbReference type="RefSeq" id="WP_182960845.1">
    <property type="nucleotide sequence ID" value="NZ_JABEQM010000016.1"/>
</dbReference>
<gene>
    <name evidence="1" type="ORF">HLH28_15535</name>
</gene>
<keyword evidence="2" id="KW-1185">Reference proteome</keyword>
<dbReference type="EMBL" id="JABEQM010000016">
    <property type="protein sequence ID" value="MBB2202965.1"/>
    <property type="molecule type" value="Genomic_DNA"/>
</dbReference>
<dbReference type="AlphaFoldDB" id="A0A7W4K9U7"/>
<name>A0A7W4K9U7_9PROT</name>
<dbReference type="Gene3D" id="3.40.50.12580">
    <property type="match status" value="1"/>
</dbReference>
<dbReference type="Proteomes" id="UP000578030">
    <property type="component" value="Unassembled WGS sequence"/>
</dbReference>
<accession>A0A7W4K9U7</accession>
<protein>
    <submittedName>
        <fullName evidence="1">Sensor domain-containing protein</fullName>
    </submittedName>
</protein>
<reference evidence="1 2" key="1">
    <citation type="submission" date="2020-04" db="EMBL/GenBank/DDBJ databases">
        <title>Description of novel Gluconacetobacter.</title>
        <authorList>
            <person name="Sombolestani A."/>
        </authorList>
    </citation>
    <scope>NUCLEOTIDE SEQUENCE [LARGE SCALE GENOMIC DNA]</scope>
    <source>
        <strain evidence="1 2">LMG 27802</strain>
    </source>
</reference>
<sequence length="377" mass="42760">MRIVFPYIAQPHQTLHSLPIALEIARRHPGIAVHVACLSQEHEDYARHLASFYPDSSVTFDRLHLPTLLRHHMDRRGQDVLVKMGALFYNKNYFAEFQAIVVPERTSLYLRKMGVRAPRLIWTRHGAGDRAIGFAQDVRNFDFILMAGRKLENRLLAQGALRPGHYVAGIYAKFDMVRLLHQQAPPLFPNGRPTVLYNPHFSPKLSSWHTFGLKVLDYFASQDQYNLVFAPHYRLFDARRAEAAELVRAYAGVPHMRIDPGSPRSIDMTYTMGADLYLGDVSSQVAEFLVTPRPCLFLDAHATDWRDNPDYRFWTLGNVVTSTTSLGQSIDRAYTMQAGFLERQKSYIRDTFGLSDAGPTAPVGADAIVEFLRKAGP</sequence>